<keyword evidence="6 8" id="KW-0460">Magnesium</keyword>
<dbReference type="Gene3D" id="3.40.720.10">
    <property type="entry name" value="Alkaline Phosphatase, subunit A"/>
    <property type="match status" value="1"/>
</dbReference>
<evidence type="ECO:0000313" key="11">
    <source>
        <dbReference type="Proteomes" id="UP000824014"/>
    </source>
</evidence>
<sequence>MKHTLLLLLLTVCLCCRCTPHDTEPAIRNVIFMIGDGMGLAQVTALSAEGDYAPTPFDRAEIIGLQKTYSANNRVTDSAAAGTALATGSKTDNGTIGLAPDGSPLESALQVAASHDKATGIVVTYSPLDATPAAFVAHTADRYDFEGTALQYVTCGVDVIAGSGPQYFNRRSDGRDLIAEMEARGYTFAADKAALLGATHTPLLALLPDESLPYAVDDSLNLRGDYLAEATAKAIALLEASGKKGFFLMVEGSLIDKAAHRNDYEDMMAEMRDFSRAVDVACAYADAHPGTLVVVTGDHETGGLSLLSPDLDFVTGNNGLVGRFATDSHSGTFVPVYAYGTGAERFGGMMENSDLGNRLKQIAAGTR</sequence>
<comment type="cofactor">
    <cofactor evidence="8">
        <name>Zn(2+)</name>
        <dbReference type="ChEBI" id="CHEBI:29105"/>
    </cofactor>
    <text evidence="8">Binds 2 Zn(2+) ions.</text>
</comment>
<reference evidence="10" key="1">
    <citation type="journal article" date="2021" name="PeerJ">
        <title>Extensive microbial diversity within the chicken gut microbiome revealed by metagenomics and culture.</title>
        <authorList>
            <person name="Gilroy R."/>
            <person name="Ravi A."/>
            <person name="Getino M."/>
            <person name="Pursley I."/>
            <person name="Horton D.L."/>
            <person name="Alikhan N.F."/>
            <person name="Baker D."/>
            <person name="Gharbi K."/>
            <person name="Hall N."/>
            <person name="Watson M."/>
            <person name="Adriaenssens E.M."/>
            <person name="Foster-Nyarko E."/>
            <person name="Jarju S."/>
            <person name="Secka A."/>
            <person name="Antonio M."/>
            <person name="Oren A."/>
            <person name="Chaudhuri R.R."/>
            <person name="La Ragione R."/>
            <person name="Hildebrand F."/>
            <person name="Pallen M.J."/>
        </authorList>
    </citation>
    <scope>NUCLEOTIDE SEQUENCE</scope>
    <source>
        <strain evidence="10">ChiHjej11B10-19426</strain>
    </source>
</reference>
<evidence type="ECO:0000256" key="9">
    <source>
        <dbReference type="RuleBase" id="RU003946"/>
    </source>
</evidence>
<feature type="binding site" evidence="8">
    <location>
        <position position="36"/>
    </location>
    <ligand>
        <name>Mg(2+)</name>
        <dbReference type="ChEBI" id="CHEBI:18420"/>
    </ligand>
</feature>
<evidence type="ECO:0000313" key="10">
    <source>
        <dbReference type="EMBL" id="HIZ14351.1"/>
    </source>
</evidence>
<feature type="binding site" evidence="8">
    <location>
        <position position="299"/>
    </location>
    <ligand>
        <name>Zn(2+)</name>
        <dbReference type="ChEBI" id="CHEBI:29105"/>
        <label>2</label>
    </ligand>
</feature>
<feature type="binding site" evidence="8">
    <location>
        <position position="256"/>
    </location>
    <ligand>
        <name>Zn(2+)</name>
        <dbReference type="ChEBI" id="CHEBI:29105"/>
        <label>2</label>
    </ligand>
</feature>
<feature type="binding site" evidence="8">
    <location>
        <position position="36"/>
    </location>
    <ligand>
        <name>Zn(2+)</name>
        <dbReference type="ChEBI" id="CHEBI:29105"/>
        <label>2</label>
    </ligand>
</feature>
<feature type="binding site" evidence="8">
    <location>
        <position position="298"/>
    </location>
    <ligand>
        <name>Zn(2+)</name>
        <dbReference type="ChEBI" id="CHEBI:29105"/>
        <label>2</label>
    </ligand>
</feature>
<dbReference type="PANTHER" id="PTHR11596">
    <property type="entry name" value="ALKALINE PHOSPHATASE"/>
    <property type="match status" value="1"/>
</dbReference>
<evidence type="ECO:0000256" key="5">
    <source>
        <dbReference type="ARBA" id="ARBA00022833"/>
    </source>
</evidence>
<dbReference type="Proteomes" id="UP000824014">
    <property type="component" value="Unassembled WGS sequence"/>
</dbReference>
<evidence type="ECO:0000256" key="2">
    <source>
        <dbReference type="ARBA" id="ARBA00022553"/>
    </source>
</evidence>
<name>A0A9D2DC77_9BACT</name>
<reference evidence="10" key="2">
    <citation type="submission" date="2021-04" db="EMBL/GenBank/DDBJ databases">
        <authorList>
            <person name="Gilroy R."/>
        </authorList>
    </citation>
    <scope>NUCLEOTIDE SEQUENCE</scope>
    <source>
        <strain evidence="10">ChiHjej11B10-19426</strain>
    </source>
</reference>
<keyword evidence="3 8" id="KW-0479">Metal-binding</keyword>
<comment type="similarity">
    <text evidence="1 9">Belongs to the alkaline phosphatase family.</text>
</comment>
<dbReference type="InterPro" id="IPR017850">
    <property type="entry name" value="Alkaline_phosphatase_core_sf"/>
</dbReference>
<keyword evidence="5 8" id="KW-0862">Zinc</keyword>
<dbReference type="EMBL" id="DXCC01000002">
    <property type="protein sequence ID" value="HIZ14351.1"/>
    <property type="molecule type" value="Genomic_DNA"/>
</dbReference>
<organism evidence="10 11">
    <name type="scientific">Candidatus Tidjanibacter faecipullorum</name>
    <dbReference type="NCBI Taxonomy" id="2838766"/>
    <lineage>
        <taxon>Bacteria</taxon>
        <taxon>Pseudomonadati</taxon>
        <taxon>Bacteroidota</taxon>
        <taxon>Bacteroidia</taxon>
        <taxon>Bacteroidales</taxon>
        <taxon>Rikenellaceae</taxon>
        <taxon>Tidjanibacter</taxon>
    </lineage>
</organism>
<feature type="binding site" evidence="8">
    <location>
        <position position="129"/>
    </location>
    <ligand>
        <name>Mg(2+)</name>
        <dbReference type="ChEBI" id="CHEBI:18420"/>
    </ligand>
</feature>
<evidence type="ECO:0000256" key="1">
    <source>
        <dbReference type="ARBA" id="ARBA00005984"/>
    </source>
</evidence>
<dbReference type="PROSITE" id="PS00123">
    <property type="entry name" value="ALKALINE_PHOSPHATASE"/>
    <property type="match status" value="1"/>
</dbReference>
<dbReference type="InterPro" id="IPR018299">
    <property type="entry name" value="Alkaline_phosphatase_AS"/>
</dbReference>
<gene>
    <name evidence="10" type="ORF">H9816_00305</name>
</gene>
<comment type="caution">
    <text evidence="10">The sequence shown here is derived from an EMBL/GenBank/DDBJ whole genome shotgun (WGS) entry which is preliminary data.</text>
</comment>
<feature type="active site" description="Phosphoserine intermediate" evidence="7">
    <location>
        <position position="78"/>
    </location>
</feature>
<evidence type="ECO:0000256" key="6">
    <source>
        <dbReference type="ARBA" id="ARBA00022842"/>
    </source>
</evidence>
<feature type="binding site" evidence="8">
    <location>
        <position position="251"/>
    </location>
    <ligand>
        <name>Mg(2+)</name>
        <dbReference type="ChEBI" id="CHEBI:18420"/>
    </ligand>
</feature>
<feature type="binding site" evidence="8">
    <location>
        <position position="260"/>
    </location>
    <ligand>
        <name>Zn(2+)</name>
        <dbReference type="ChEBI" id="CHEBI:29105"/>
        <label>2</label>
    </ligand>
</feature>
<feature type="binding site" evidence="8">
    <location>
        <position position="131"/>
    </location>
    <ligand>
        <name>Mg(2+)</name>
        <dbReference type="ChEBI" id="CHEBI:18420"/>
    </ligand>
</feature>
<evidence type="ECO:0000256" key="7">
    <source>
        <dbReference type="PIRSR" id="PIRSR601952-1"/>
    </source>
</evidence>
<keyword evidence="4" id="KW-0378">Hydrolase</keyword>
<dbReference type="SMART" id="SM00098">
    <property type="entry name" value="alkPPc"/>
    <property type="match status" value="1"/>
</dbReference>
<evidence type="ECO:0000256" key="4">
    <source>
        <dbReference type="ARBA" id="ARBA00022801"/>
    </source>
</evidence>
<accession>A0A9D2DC77</accession>
<dbReference type="GO" id="GO:0004035">
    <property type="term" value="F:alkaline phosphatase activity"/>
    <property type="evidence" value="ECO:0007669"/>
    <property type="project" value="TreeGrafter"/>
</dbReference>
<dbReference type="InterPro" id="IPR001952">
    <property type="entry name" value="Alkaline_phosphatase"/>
</dbReference>
<dbReference type="GO" id="GO:0046872">
    <property type="term" value="F:metal ion binding"/>
    <property type="evidence" value="ECO:0007669"/>
    <property type="project" value="UniProtKB-KW"/>
</dbReference>
<dbReference type="PANTHER" id="PTHR11596:SF5">
    <property type="entry name" value="ALKALINE PHOSPHATASE"/>
    <property type="match status" value="1"/>
</dbReference>
<dbReference type="CDD" id="cd16012">
    <property type="entry name" value="ALP"/>
    <property type="match status" value="1"/>
</dbReference>
<dbReference type="Pfam" id="PF00245">
    <property type="entry name" value="Alk_phosphatase"/>
    <property type="match status" value="1"/>
</dbReference>
<evidence type="ECO:0000256" key="8">
    <source>
        <dbReference type="PIRSR" id="PIRSR601952-2"/>
    </source>
</evidence>
<keyword evidence="2" id="KW-0597">Phosphoprotein</keyword>
<evidence type="ECO:0000256" key="3">
    <source>
        <dbReference type="ARBA" id="ARBA00022723"/>
    </source>
</evidence>
<protein>
    <submittedName>
        <fullName evidence="10">Alkaline phosphatase</fullName>
    </submittedName>
</protein>
<dbReference type="PRINTS" id="PR00113">
    <property type="entry name" value="ALKPHPHTASE"/>
</dbReference>
<dbReference type="AlphaFoldDB" id="A0A9D2DC77"/>
<comment type="cofactor">
    <cofactor evidence="8">
        <name>Mg(2+)</name>
        <dbReference type="ChEBI" id="CHEBI:18420"/>
    </cofactor>
    <text evidence="8">Binds 1 Mg(2+) ion.</text>
</comment>
<dbReference type="SUPFAM" id="SSF53649">
    <property type="entry name" value="Alkaline phosphatase-like"/>
    <property type="match status" value="1"/>
</dbReference>
<proteinExistence type="inferred from homology"/>